<sequence length="243" mass="25487">MRVVHEIKRATNEKHGPRAEGRSLDEGIHLGRGAHGGRAEVEAPGRRGARRDEPAHAAVHEPHLPRAVVGLDELGVVGDIRAVGEEVGVGRGQGQEVPKRRESPGVVRGGAVDLAPHAGLCGGRALERARAVAERRIALAAGVDPVGVDVAGIAVVQSERRGGEEAVLARADGRAEIVAVDVRADGDGRRARSARRTSIIDVDVDGLVRDVGILGPAGDGVAPGVIDVTRRLDGERRPRDEER</sequence>
<dbReference type="Proteomes" id="UP000309215">
    <property type="component" value="Unassembled WGS sequence"/>
</dbReference>
<evidence type="ECO:0000313" key="2">
    <source>
        <dbReference type="EMBL" id="TKD06442.1"/>
    </source>
</evidence>
<protein>
    <submittedName>
        <fullName evidence="2">Uncharacterized protein</fullName>
    </submittedName>
</protein>
<dbReference type="AlphaFoldDB" id="A0A4U1JBB9"/>
<dbReference type="EMBL" id="SSMQ01000019">
    <property type="protein sequence ID" value="TKD06442.1"/>
    <property type="molecule type" value="Genomic_DNA"/>
</dbReference>
<organism evidence="2 3">
    <name type="scientific">Polyangium fumosum</name>
    <dbReference type="NCBI Taxonomy" id="889272"/>
    <lineage>
        <taxon>Bacteria</taxon>
        <taxon>Pseudomonadati</taxon>
        <taxon>Myxococcota</taxon>
        <taxon>Polyangia</taxon>
        <taxon>Polyangiales</taxon>
        <taxon>Polyangiaceae</taxon>
        <taxon>Polyangium</taxon>
    </lineage>
</organism>
<feature type="compositionally biased region" description="Basic and acidic residues" evidence="1">
    <location>
        <begin position="1"/>
        <end position="29"/>
    </location>
</feature>
<accession>A0A4U1JBB9</accession>
<feature type="compositionally biased region" description="Basic and acidic residues" evidence="1">
    <location>
        <begin position="37"/>
        <end position="63"/>
    </location>
</feature>
<proteinExistence type="predicted"/>
<feature type="region of interest" description="Disordered" evidence="1">
    <location>
        <begin position="1"/>
        <end position="63"/>
    </location>
</feature>
<gene>
    <name evidence="2" type="ORF">E8A74_19690</name>
</gene>
<comment type="caution">
    <text evidence="2">The sequence shown here is derived from an EMBL/GenBank/DDBJ whole genome shotgun (WGS) entry which is preliminary data.</text>
</comment>
<reference evidence="2 3" key="1">
    <citation type="submission" date="2019-04" db="EMBL/GenBank/DDBJ databases">
        <authorList>
            <person name="Li Y."/>
            <person name="Wang J."/>
        </authorList>
    </citation>
    <scope>NUCLEOTIDE SEQUENCE [LARGE SCALE GENOMIC DNA]</scope>
    <source>
        <strain evidence="2 3">DSM 14668</strain>
    </source>
</reference>
<evidence type="ECO:0000256" key="1">
    <source>
        <dbReference type="SAM" id="MobiDB-lite"/>
    </source>
</evidence>
<name>A0A4U1JBB9_9BACT</name>
<evidence type="ECO:0000313" key="3">
    <source>
        <dbReference type="Proteomes" id="UP000309215"/>
    </source>
</evidence>
<keyword evidence="3" id="KW-1185">Reference proteome</keyword>